<dbReference type="RefSeq" id="XP_018985372.1">
    <property type="nucleotide sequence ID" value="XM_019130490.1"/>
</dbReference>
<evidence type="ECO:0000256" key="1">
    <source>
        <dbReference type="SAM" id="MobiDB-lite"/>
    </source>
</evidence>
<name>A0A1E3QRC8_9ASCO</name>
<protein>
    <submittedName>
        <fullName evidence="2">Uncharacterized protein</fullName>
    </submittedName>
</protein>
<proteinExistence type="predicted"/>
<dbReference type="Proteomes" id="UP000094336">
    <property type="component" value="Unassembled WGS sequence"/>
</dbReference>
<dbReference type="EMBL" id="KV454431">
    <property type="protein sequence ID" value="ODQ80044.1"/>
    <property type="molecule type" value="Genomic_DNA"/>
</dbReference>
<accession>A0A1E3QRC8</accession>
<organism evidence="2 3">
    <name type="scientific">Babjeviella inositovora NRRL Y-12698</name>
    <dbReference type="NCBI Taxonomy" id="984486"/>
    <lineage>
        <taxon>Eukaryota</taxon>
        <taxon>Fungi</taxon>
        <taxon>Dikarya</taxon>
        <taxon>Ascomycota</taxon>
        <taxon>Saccharomycotina</taxon>
        <taxon>Pichiomycetes</taxon>
        <taxon>Serinales incertae sedis</taxon>
        <taxon>Babjeviella</taxon>
    </lineage>
</organism>
<sequence length="149" mass="16802">MKLNMQLKPEALKTVWSPHDNIYLDDLGVPLKAPDAARMWRIRAEELKAREDAKEAERAARANSNSRKHRFTRPFRSSRSSTVVGSSAWNYANNPLLHYVPQEAVGQSRRRTSDATQVPTGSTRRALNVSNFENSEARSVTSSVTLAHR</sequence>
<evidence type="ECO:0000313" key="3">
    <source>
        <dbReference type="Proteomes" id="UP000094336"/>
    </source>
</evidence>
<dbReference type="AlphaFoldDB" id="A0A1E3QRC8"/>
<reference evidence="3" key="1">
    <citation type="submission" date="2016-05" db="EMBL/GenBank/DDBJ databases">
        <title>Comparative genomics of biotechnologically important yeasts.</title>
        <authorList>
            <consortium name="DOE Joint Genome Institute"/>
            <person name="Riley R."/>
            <person name="Haridas S."/>
            <person name="Wolfe K.H."/>
            <person name="Lopes M.R."/>
            <person name="Hittinger C.T."/>
            <person name="Goker M."/>
            <person name="Salamov A."/>
            <person name="Wisecaver J."/>
            <person name="Long T.M."/>
            <person name="Aerts A.L."/>
            <person name="Barry K."/>
            <person name="Choi C."/>
            <person name="Clum A."/>
            <person name="Coughlan A.Y."/>
            <person name="Deshpande S."/>
            <person name="Douglass A.P."/>
            <person name="Hanson S.J."/>
            <person name="Klenk H.-P."/>
            <person name="Labutti K."/>
            <person name="Lapidus A."/>
            <person name="Lindquist E."/>
            <person name="Lipzen A."/>
            <person name="Meier-Kolthoff J.P."/>
            <person name="Ohm R.A."/>
            <person name="Otillar R.P."/>
            <person name="Pangilinan J."/>
            <person name="Peng Y."/>
            <person name="Rokas A."/>
            <person name="Rosa C.A."/>
            <person name="Scheuner C."/>
            <person name="Sibirny A.A."/>
            <person name="Slot J.C."/>
            <person name="Stielow J.B."/>
            <person name="Sun H."/>
            <person name="Kurtzman C.P."/>
            <person name="Blackwell M."/>
            <person name="Grigoriev I.V."/>
            <person name="Jeffries T.W."/>
        </authorList>
    </citation>
    <scope>NUCLEOTIDE SEQUENCE [LARGE SCALE GENOMIC DNA]</scope>
    <source>
        <strain evidence="3">NRRL Y-12698</strain>
    </source>
</reference>
<dbReference type="GeneID" id="30148343"/>
<feature type="compositionally biased region" description="Basic and acidic residues" evidence="1">
    <location>
        <begin position="51"/>
        <end position="60"/>
    </location>
</feature>
<evidence type="ECO:0000313" key="2">
    <source>
        <dbReference type="EMBL" id="ODQ80044.1"/>
    </source>
</evidence>
<gene>
    <name evidence="2" type="ORF">BABINDRAFT_167139</name>
</gene>
<keyword evidence="3" id="KW-1185">Reference proteome</keyword>
<feature type="region of interest" description="Disordered" evidence="1">
    <location>
        <begin position="102"/>
        <end position="122"/>
    </location>
</feature>
<feature type="region of interest" description="Disordered" evidence="1">
    <location>
        <begin position="51"/>
        <end position="77"/>
    </location>
</feature>